<dbReference type="Pfam" id="PF02805">
    <property type="entry name" value="Ada_Zn_binding"/>
    <property type="match status" value="1"/>
</dbReference>
<organism evidence="4 5">
    <name type="scientific">Candidatus Adlerbacteria bacterium RIFCSPLOWO2_01_FULL_54_21b</name>
    <dbReference type="NCBI Taxonomy" id="1797245"/>
    <lineage>
        <taxon>Bacteria</taxon>
        <taxon>Candidatus Adleribacteriota</taxon>
    </lineage>
</organism>
<name>A0A1F4XYQ4_9BACT</name>
<evidence type="ECO:0000313" key="5">
    <source>
        <dbReference type="Proteomes" id="UP000178585"/>
    </source>
</evidence>
<dbReference type="EMBL" id="MEWZ01000013">
    <property type="protein sequence ID" value="OGC86832.1"/>
    <property type="molecule type" value="Genomic_DNA"/>
</dbReference>
<accession>A0A1F4XYQ4</accession>
<dbReference type="GO" id="GO:0006281">
    <property type="term" value="P:DNA repair"/>
    <property type="evidence" value="ECO:0007669"/>
    <property type="project" value="InterPro"/>
</dbReference>
<dbReference type="GO" id="GO:0008270">
    <property type="term" value="F:zinc ion binding"/>
    <property type="evidence" value="ECO:0007669"/>
    <property type="project" value="InterPro"/>
</dbReference>
<keyword evidence="2" id="KW-0472">Membrane</keyword>
<evidence type="ECO:0000259" key="3">
    <source>
        <dbReference type="Pfam" id="PF02805"/>
    </source>
</evidence>
<reference evidence="4 5" key="1">
    <citation type="journal article" date="2016" name="Nat. Commun.">
        <title>Thousands of microbial genomes shed light on interconnected biogeochemical processes in an aquifer system.</title>
        <authorList>
            <person name="Anantharaman K."/>
            <person name="Brown C.T."/>
            <person name="Hug L.A."/>
            <person name="Sharon I."/>
            <person name="Castelle C.J."/>
            <person name="Probst A.J."/>
            <person name="Thomas B.C."/>
            <person name="Singh A."/>
            <person name="Wilkins M.J."/>
            <person name="Karaoz U."/>
            <person name="Brodie E.L."/>
            <person name="Williams K.H."/>
            <person name="Hubbard S.S."/>
            <person name="Banfield J.F."/>
        </authorList>
    </citation>
    <scope>NUCLEOTIDE SEQUENCE [LARGE SCALE GENOMIC DNA]</scope>
</reference>
<dbReference type="GO" id="GO:0008168">
    <property type="term" value="F:methyltransferase activity"/>
    <property type="evidence" value="ECO:0007669"/>
    <property type="project" value="InterPro"/>
</dbReference>
<keyword evidence="1" id="KW-0010">Activator</keyword>
<evidence type="ECO:0000256" key="1">
    <source>
        <dbReference type="ARBA" id="ARBA00023159"/>
    </source>
</evidence>
<gene>
    <name evidence="4" type="ORF">A2949_02280</name>
</gene>
<comment type="caution">
    <text evidence="4">The sequence shown here is derived from an EMBL/GenBank/DDBJ whole genome shotgun (WGS) entry which is preliminary data.</text>
</comment>
<protein>
    <recommendedName>
        <fullName evidence="3">Ada DNA repair metal-binding domain-containing protein</fullName>
    </recommendedName>
</protein>
<sequence length="120" mass="12795">MVTVPRILTNKDTLRKVELYILPIVLVLVGLGAFGLGRLSVAGEERPRLIINNAPSTQTAAAAAFPKGQGAYVASKSGTKYYLPSCSAATRIKEENKVWFDSIEEAQAVGYEPAANCPGL</sequence>
<feature type="transmembrane region" description="Helical" evidence="2">
    <location>
        <begin position="20"/>
        <end position="41"/>
    </location>
</feature>
<dbReference type="Proteomes" id="UP000178585">
    <property type="component" value="Unassembled WGS sequence"/>
</dbReference>
<evidence type="ECO:0000313" key="4">
    <source>
        <dbReference type="EMBL" id="OGC86832.1"/>
    </source>
</evidence>
<keyword evidence="2" id="KW-1133">Transmembrane helix</keyword>
<feature type="domain" description="Ada DNA repair metal-binding" evidence="3">
    <location>
        <begin position="71"/>
        <end position="117"/>
    </location>
</feature>
<keyword evidence="2" id="KW-0812">Transmembrane</keyword>
<dbReference type="Gene3D" id="3.40.10.10">
    <property type="entry name" value="DNA Methylphosphotriester Repair Domain"/>
    <property type="match status" value="1"/>
</dbReference>
<dbReference type="STRING" id="1797245.A2949_02280"/>
<dbReference type="SUPFAM" id="SSF57884">
    <property type="entry name" value="Ada DNA repair protein, N-terminal domain (N-Ada 10)"/>
    <property type="match status" value="1"/>
</dbReference>
<dbReference type="GO" id="GO:0003677">
    <property type="term" value="F:DNA binding"/>
    <property type="evidence" value="ECO:0007669"/>
    <property type="project" value="InterPro"/>
</dbReference>
<proteinExistence type="predicted"/>
<dbReference type="InterPro" id="IPR004026">
    <property type="entry name" value="Ada_DNA_repair_Zn-bd"/>
</dbReference>
<dbReference type="GO" id="GO:0006355">
    <property type="term" value="P:regulation of DNA-templated transcription"/>
    <property type="evidence" value="ECO:0007669"/>
    <property type="project" value="InterPro"/>
</dbReference>
<dbReference type="InterPro" id="IPR035451">
    <property type="entry name" value="Ada-like_dom_sf"/>
</dbReference>
<evidence type="ECO:0000256" key="2">
    <source>
        <dbReference type="SAM" id="Phobius"/>
    </source>
</evidence>
<dbReference type="AlphaFoldDB" id="A0A1F4XYQ4"/>